<evidence type="ECO:0000313" key="2">
    <source>
        <dbReference type="EMBL" id="KAK2644389.1"/>
    </source>
</evidence>
<keyword evidence="3" id="KW-1185">Reference proteome</keyword>
<sequence length="246" mass="27815">MTELCQIPGGSQYHLSKRVYASMIPEAVKEGKTVLVRDIPLTINTTEINAHFGTPNYPELKKGYKIRHDTKVCLAMALRGTDDDVWEPNHLLKQSELPQELEYTRIDIGPVIMKAILEATSINMHPKEKSRSIIFPSLITIFPKKERVPEISTDEIKINPIGDLNKRSWQDVTIKTKGKKKQRITEGQSSTPSEEGLEFEFGKSKEKDQDYKDSASQSMLAKILSTVEGIRLGMTDLKDNLQQVMS</sequence>
<comment type="caution">
    <text evidence="2">The sequence shown here is derived from an EMBL/GenBank/DDBJ whole genome shotgun (WGS) entry which is preliminary data.</text>
</comment>
<dbReference type="AlphaFoldDB" id="A0AAD9TZ55"/>
<feature type="region of interest" description="Disordered" evidence="1">
    <location>
        <begin position="175"/>
        <end position="215"/>
    </location>
</feature>
<accession>A0AAD9TZ55</accession>
<organism evidence="2 3">
    <name type="scientific">Dipteronia dyeriana</name>
    <dbReference type="NCBI Taxonomy" id="168575"/>
    <lineage>
        <taxon>Eukaryota</taxon>
        <taxon>Viridiplantae</taxon>
        <taxon>Streptophyta</taxon>
        <taxon>Embryophyta</taxon>
        <taxon>Tracheophyta</taxon>
        <taxon>Spermatophyta</taxon>
        <taxon>Magnoliopsida</taxon>
        <taxon>eudicotyledons</taxon>
        <taxon>Gunneridae</taxon>
        <taxon>Pentapetalae</taxon>
        <taxon>rosids</taxon>
        <taxon>malvids</taxon>
        <taxon>Sapindales</taxon>
        <taxon>Sapindaceae</taxon>
        <taxon>Hippocastanoideae</taxon>
        <taxon>Acereae</taxon>
        <taxon>Dipteronia</taxon>
    </lineage>
</organism>
<evidence type="ECO:0000313" key="3">
    <source>
        <dbReference type="Proteomes" id="UP001280121"/>
    </source>
</evidence>
<dbReference type="Proteomes" id="UP001280121">
    <property type="component" value="Unassembled WGS sequence"/>
</dbReference>
<feature type="compositionally biased region" description="Basic and acidic residues" evidence="1">
    <location>
        <begin position="200"/>
        <end position="213"/>
    </location>
</feature>
<reference evidence="2" key="1">
    <citation type="journal article" date="2023" name="Plant J.">
        <title>Genome sequences and population genomics provide insights into the demographic history, inbreeding, and mutation load of two 'living fossil' tree species of Dipteronia.</title>
        <authorList>
            <person name="Feng Y."/>
            <person name="Comes H.P."/>
            <person name="Chen J."/>
            <person name="Zhu S."/>
            <person name="Lu R."/>
            <person name="Zhang X."/>
            <person name="Li P."/>
            <person name="Qiu J."/>
            <person name="Olsen K.M."/>
            <person name="Qiu Y."/>
        </authorList>
    </citation>
    <scope>NUCLEOTIDE SEQUENCE</scope>
    <source>
        <strain evidence="2">KIB01</strain>
    </source>
</reference>
<evidence type="ECO:0000256" key="1">
    <source>
        <dbReference type="SAM" id="MobiDB-lite"/>
    </source>
</evidence>
<protein>
    <submittedName>
        <fullName evidence="2">Uncharacterized protein</fullName>
    </submittedName>
</protein>
<gene>
    <name evidence="2" type="ORF">Ddye_019584</name>
</gene>
<name>A0AAD9TZ55_9ROSI</name>
<proteinExistence type="predicted"/>
<dbReference type="EMBL" id="JANJYI010000006">
    <property type="protein sequence ID" value="KAK2644389.1"/>
    <property type="molecule type" value="Genomic_DNA"/>
</dbReference>